<dbReference type="EMBL" id="LR824006">
    <property type="protein sequence ID" value="CAD0195491.1"/>
    <property type="molecule type" value="Genomic_DNA"/>
</dbReference>
<dbReference type="GO" id="GO:0061630">
    <property type="term" value="F:ubiquitin protein ligase activity"/>
    <property type="evidence" value="ECO:0007669"/>
    <property type="project" value="InterPro"/>
</dbReference>
<sequence length="117" mass="13587">MSSKPIKCHKCRNILFQDSCIIDSSLTCNPEQCESYNIKRFMYISEDKVPEWIKQKIEEEQWTKGKIHCEKCNNRIGSFDYISGRKCECGTSVVPPIHLVTSQIDRPILLSNFNNVK</sequence>
<organism evidence="1 2">
    <name type="scientific">Chrysodeixis includens</name>
    <name type="common">Soybean looper</name>
    <name type="synonym">Pseudoplusia includens</name>
    <dbReference type="NCBI Taxonomy" id="689277"/>
    <lineage>
        <taxon>Eukaryota</taxon>
        <taxon>Metazoa</taxon>
        <taxon>Ecdysozoa</taxon>
        <taxon>Arthropoda</taxon>
        <taxon>Hexapoda</taxon>
        <taxon>Insecta</taxon>
        <taxon>Pterygota</taxon>
        <taxon>Neoptera</taxon>
        <taxon>Endopterygota</taxon>
        <taxon>Lepidoptera</taxon>
        <taxon>Glossata</taxon>
        <taxon>Ditrysia</taxon>
        <taxon>Noctuoidea</taxon>
        <taxon>Noctuidae</taxon>
        <taxon>Plusiinae</taxon>
        <taxon>Chrysodeixis</taxon>
    </lineage>
</organism>
<dbReference type="GO" id="GO:0042428">
    <property type="term" value="P:serotonin metabolic process"/>
    <property type="evidence" value="ECO:0007669"/>
    <property type="project" value="TreeGrafter"/>
</dbReference>
<protein>
    <submittedName>
        <fullName evidence="1">Uncharacterized protein</fullName>
    </submittedName>
</protein>
<dbReference type="OrthoDB" id="2017893at2759"/>
<gene>
    <name evidence="1" type="ORF">CINC_LOCUS9444</name>
</gene>
<dbReference type="GO" id="GO:0042415">
    <property type="term" value="P:norepinephrine metabolic process"/>
    <property type="evidence" value="ECO:0007669"/>
    <property type="project" value="TreeGrafter"/>
</dbReference>
<evidence type="ECO:0000313" key="1">
    <source>
        <dbReference type="EMBL" id="CAD0195491.1"/>
    </source>
</evidence>
<dbReference type="GO" id="GO:0032436">
    <property type="term" value="P:positive regulation of proteasomal ubiquitin-dependent protein catabolic process"/>
    <property type="evidence" value="ECO:0007669"/>
    <property type="project" value="TreeGrafter"/>
</dbReference>
<dbReference type="AlphaFoldDB" id="A0A9N8KPY4"/>
<reference evidence="1" key="1">
    <citation type="submission" date="2021-12" db="EMBL/GenBank/DDBJ databases">
        <authorList>
            <person name="King R."/>
        </authorList>
    </citation>
    <scope>NUCLEOTIDE SEQUENCE</scope>
</reference>
<keyword evidence="2" id="KW-1185">Reference proteome</keyword>
<dbReference type="PANTHER" id="PTHR46717:SF1">
    <property type="entry name" value="E3 UBIQUITIN-PROTEIN LIGASE RNF180"/>
    <property type="match status" value="1"/>
</dbReference>
<proteinExistence type="predicted"/>
<dbReference type="Proteomes" id="UP001154114">
    <property type="component" value="Chromosome 3"/>
</dbReference>
<evidence type="ECO:0000313" key="2">
    <source>
        <dbReference type="Proteomes" id="UP001154114"/>
    </source>
</evidence>
<name>A0A9N8KPY4_CHRIL</name>
<accession>A0A9N8KPY4</accession>
<dbReference type="InterPro" id="IPR033263">
    <property type="entry name" value="RNF180"/>
</dbReference>
<dbReference type="GO" id="GO:0000209">
    <property type="term" value="P:protein polyubiquitination"/>
    <property type="evidence" value="ECO:0007669"/>
    <property type="project" value="InterPro"/>
</dbReference>
<dbReference type="GO" id="GO:0005789">
    <property type="term" value="C:endoplasmic reticulum membrane"/>
    <property type="evidence" value="ECO:0007669"/>
    <property type="project" value="TreeGrafter"/>
</dbReference>
<dbReference type="GO" id="GO:0031624">
    <property type="term" value="F:ubiquitin conjugating enzyme binding"/>
    <property type="evidence" value="ECO:0007669"/>
    <property type="project" value="TreeGrafter"/>
</dbReference>
<dbReference type="PANTHER" id="PTHR46717">
    <property type="entry name" value="E3 UBIQUITIN-PROTEIN LIGASE RNF180"/>
    <property type="match status" value="1"/>
</dbReference>